<reference evidence="2 3" key="1">
    <citation type="submission" date="2018-01" db="EMBL/GenBank/DDBJ databases">
        <title>G. obscuriglobus.</title>
        <authorList>
            <person name="Franke J."/>
            <person name="Blomberg W."/>
            <person name="Selmecki A."/>
        </authorList>
    </citation>
    <scope>NUCLEOTIDE SEQUENCE [LARGE SCALE GENOMIC DNA]</scope>
    <source>
        <strain evidence="2 3">DSM 5831</strain>
    </source>
</reference>
<dbReference type="InterPro" id="IPR013762">
    <property type="entry name" value="Integrase-like_cat_sf"/>
</dbReference>
<proteinExistence type="predicted"/>
<evidence type="ECO:0000256" key="1">
    <source>
        <dbReference type="ARBA" id="ARBA00023172"/>
    </source>
</evidence>
<evidence type="ECO:0000313" key="3">
    <source>
        <dbReference type="Proteomes" id="UP000245802"/>
    </source>
</evidence>
<dbReference type="KEGG" id="gog:C1280_15720"/>
<dbReference type="Gene3D" id="1.10.443.10">
    <property type="entry name" value="Intergrase catalytic core"/>
    <property type="match status" value="1"/>
</dbReference>
<accession>A0A2Z3HAT2</accession>
<name>A0A2Z3HAT2_9BACT</name>
<dbReference type="EMBL" id="CP025958">
    <property type="protein sequence ID" value="AWM38290.1"/>
    <property type="molecule type" value="Genomic_DNA"/>
</dbReference>
<sequence length="341" mass="38238">MIDEEYRAALPPEPSKATWDAVLTDLDRTPDLRPDSVRAYRTAVKALRDIFPELAGPADVTVPLAEQFKRKFMSGTYARGKASDAKRYTRSKTSCATYLRCLRSLWQKHFKPLGHVDGNPSREVEYPNTPRGRRVTVPAEETVTAFFTWLAQRHPGWELPKLFVQVKIVAGRRTLDLCKVRTTDLGADTLTLSAETTKTREARVVPLPAQLATALKTHAGPVWLWERSAEESKLHRPDRKKHGVTEYKPTTWGWTIQNLFHEFNESRPGEQNLRPHDLRGRAFTLVAATTGDVYATAAALGADPQTARHYLEAAKAFDRSGILKQAAAILLPPHAQLLGEK</sequence>
<keyword evidence="3" id="KW-1185">Reference proteome</keyword>
<dbReference type="InterPro" id="IPR011010">
    <property type="entry name" value="DNA_brk_join_enz"/>
</dbReference>
<protein>
    <recommendedName>
        <fullName evidence="4">Site-specific integrase</fullName>
    </recommendedName>
</protein>
<evidence type="ECO:0000313" key="2">
    <source>
        <dbReference type="EMBL" id="AWM38290.1"/>
    </source>
</evidence>
<dbReference type="AlphaFoldDB" id="A0A2Z3HAT2"/>
<dbReference type="Proteomes" id="UP000245802">
    <property type="component" value="Chromosome"/>
</dbReference>
<keyword evidence="1" id="KW-0233">DNA recombination</keyword>
<evidence type="ECO:0008006" key="4">
    <source>
        <dbReference type="Google" id="ProtNLM"/>
    </source>
</evidence>
<dbReference type="GO" id="GO:0015074">
    <property type="term" value="P:DNA integration"/>
    <property type="evidence" value="ECO:0007669"/>
    <property type="project" value="InterPro"/>
</dbReference>
<gene>
    <name evidence="2" type="ORF">C1280_15720</name>
</gene>
<dbReference type="SUPFAM" id="SSF56349">
    <property type="entry name" value="DNA breaking-rejoining enzymes"/>
    <property type="match status" value="1"/>
</dbReference>
<dbReference type="GO" id="GO:0003677">
    <property type="term" value="F:DNA binding"/>
    <property type="evidence" value="ECO:0007669"/>
    <property type="project" value="InterPro"/>
</dbReference>
<dbReference type="GO" id="GO:0006310">
    <property type="term" value="P:DNA recombination"/>
    <property type="evidence" value="ECO:0007669"/>
    <property type="project" value="UniProtKB-KW"/>
</dbReference>
<organism evidence="2 3">
    <name type="scientific">Gemmata obscuriglobus</name>
    <dbReference type="NCBI Taxonomy" id="114"/>
    <lineage>
        <taxon>Bacteria</taxon>
        <taxon>Pseudomonadati</taxon>
        <taxon>Planctomycetota</taxon>
        <taxon>Planctomycetia</taxon>
        <taxon>Gemmatales</taxon>
        <taxon>Gemmataceae</taxon>
        <taxon>Gemmata</taxon>
    </lineage>
</organism>